<sequence>MPNSALAGLSDRCAWPMRQAAQDQSSKRRASAAVSAPWQGADAQAALGAGAVRHEAGARLHRGSARSQAWGAGGR</sequence>
<dbReference type="EMBL" id="CAADIE010000038">
    <property type="protein sequence ID" value="VFR50675.1"/>
    <property type="molecule type" value="Genomic_DNA"/>
</dbReference>
<evidence type="ECO:0000313" key="5">
    <source>
        <dbReference type="EMBL" id="VFR46646.1"/>
    </source>
</evidence>
<dbReference type="AlphaFoldDB" id="A0A484QIE5"/>
<evidence type="ECO:0000313" key="3">
    <source>
        <dbReference type="EMBL" id="VFR36638.1"/>
    </source>
</evidence>
<dbReference type="EMBL" id="CAADIF010000002">
    <property type="protein sequence ID" value="VFR58493.1"/>
    <property type="molecule type" value="Genomic_DNA"/>
</dbReference>
<dbReference type="EMBL" id="CAADIH010000025">
    <property type="protein sequence ID" value="VFR46646.1"/>
    <property type="molecule type" value="Genomic_DNA"/>
</dbReference>
<evidence type="ECO:0000313" key="6">
    <source>
        <dbReference type="EMBL" id="VFR50675.1"/>
    </source>
</evidence>
<name>A0A484QIE5_9ZZZZ</name>
<dbReference type="EMBL" id="CAADHZ010000018">
    <property type="protein sequence ID" value="VFR26655.1"/>
    <property type="molecule type" value="Genomic_DNA"/>
</dbReference>
<proteinExistence type="predicted"/>
<organism evidence="4">
    <name type="scientific">plant metagenome</name>
    <dbReference type="NCBI Taxonomy" id="1297885"/>
    <lineage>
        <taxon>unclassified sequences</taxon>
        <taxon>metagenomes</taxon>
        <taxon>organismal metagenomes</taxon>
    </lineage>
</organism>
<evidence type="ECO:0000313" key="2">
    <source>
        <dbReference type="EMBL" id="VFR26655.1"/>
    </source>
</evidence>
<dbReference type="EMBL" id="CAADIB010000016">
    <property type="protein sequence ID" value="VFR36638.1"/>
    <property type="molecule type" value="Genomic_DNA"/>
</dbReference>
<accession>A0A484QIE5</accession>
<feature type="region of interest" description="Disordered" evidence="1">
    <location>
        <begin position="17"/>
        <end position="36"/>
    </location>
</feature>
<gene>
    <name evidence="2" type="ORF">ANDO1_3083</name>
    <name evidence="3" type="ORF">ANDO2_2946</name>
    <name evidence="4" type="ORF">ANK1_2884</name>
    <name evidence="7" type="ORF">ANK2_2885</name>
    <name evidence="6" type="ORF">BER1_3073</name>
    <name evidence="5" type="ORF">BER2_3035</name>
</gene>
<evidence type="ECO:0000313" key="7">
    <source>
        <dbReference type="EMBL" id="VFR58493.1"/>
    </source>
</evidence>
<protein>
    <submittedName>
        <fullName evidence="4">Uncharacterized protein</fullName>
    </submittedName>
</protein>
<reference evidence="4" key="1">
    <citation type="submission" date="2019-03" db="EMBL/GenBank/DDBJ databases">
        <authorList>
            <person name="Danneels B."/>
        </authorList>
    </citation>
    <scope>NUCLEOTIDE SEQUENCE</scope>
</reference>
<evidence type="ECO:0000256" key="1">
    <source>
        <dbReference type="SAM" id="MobiDB-lite"/>
    </source>
</evidence>
<dbReference type="EMBL" id="CAADIA010000011">
    <property type="protein sequence ID" value="VFR38013.1"/>
    <property type="molecule type" value="Genomic_DNA"/>
</dbReference>
<evidence type="ECO:0000313" key="4">
    <source>
        <dbReference type="EMBL" id="VFR38013.1"/>
    </source>
</evidence>